<evidence type="ECO:0000313" key="1">
    <source>
        <dbReference type="EMBL" id="QZE15001.1"/>
    </source>
</evidence>
<dbReference type="Proteomes" id="UP000826212">
    <property type="component" value="Chromosome"/>
</dbReference>
<protein>
    <submittedName>
        <fullName evidence="1">MarR family transcriptional regulator</fullName>
    </submittedName>
</protein>
<sequence>MIEDITTKHARAYFTFIKASSWMEKKIKGALKPFGITHVQLNVLHILYRNAPEPVSVNSIKEQLLDSNPDVTRLLDRLTKKGFISRETCPNNRRRIDITLTKEGEAILYEAHKRAKISVGDFFEKKITEEEAIELKRIIDKIIK</sequence>
<organism evidence="1 2">
    <name type="scientific">Halosquirtibacter laminarini</name>
    <dbReference type="NCBI Taxonomy" id="3374600"/>
    <lineage>
        <taxon>Bacteria</taxon>
        <taxon>Pseudomonadati</taxon>
        <taxon>Bacteroidota</taxon>
        <taxon>Bacteroidia</taxon>
        <taxon>Marinilabiliales</taxon>
        <taxon>Prolixibacteraceae</taxon>
        <taxon>Halosquirtibacter</taxon>
    </lineage>
</organism>
<accession>A0AC61NLQ3</accession>
<name>A0AC61NLQ3_9BACT</name>
<gene>
    <name evidence="1" type="ORF">K4L44_04005</name>
</gene>
<evidence type="ECO:0000313" key="2">
    <source>
        <dbReference type="Proteomes" id="UP000826212"/>
    </source>
</evidence>
<proteinExistence type="predicted"/>
<reference evidence="1" key="1">
    <citation type="submission" date="2021-08" db="EMBL/GenBank/DDBJ databases">
        <title>Novel anaerobic bacterium isolated from sea squirt in East Sea, Republic of Korea.</title>
        <authorList>
            <person name="Nguyen T.H."/>
            <person name="Li Z."/>
            <person name="Lee Y.-J."/>
            <person name="Ko J."/>
            <person name="Kim S.-G."/>
        </authorList>
    </citation>
    <scope>NUCLEOTIDE SEQUENCE</scope>
    <source>
        <strain evidence="1">KCTC 25031</strain>
    </source>
</reference>
<dbReference type="EMBL" id="CP081303">
    <property type="protein sequence ID" value="QZE15001.1"/>
    <property type="molecule type" value="Genomic_DNA"/>
</dbReference>
<keyword evidence="2" id="KW-1185">Reference proteome</keyword>